<name>A0ABU0K117_9BACL</name>
<dbReference type="Proteomes" id="UP001226720">
    <property type="component" value="Unassembled WGS sequence"/>
</dbReference>
<comment type="caution">
    <text evidence="2">The sequence shown here is derived from an EMBL/GenBank/DDBJ whole genome shotgun (WGS) entry which is preliminary data.</text>
</comment>
<gene>
    <name evidence="2" type="ORF">QO000_002017</name>
</gene>
<proteinExistence type="predicted"/>
<organism evidence="2 3">
    <name type="scientific">Guptibacillus hwajinpoensis</name>
    <dbReference type="NCBI Taxonomy" id="208199"/>
    <lineage>
        <taxon>Bacteria</taxon>
        <taxon>Bacillati</taxon>
        <taxon>Bacillota</taxon>
        <taxon>Bacilli</taxon>
        <taxon>Bacillales</taxon>
        <taxon>Guptibacillaceae</taxon>
        <taxon>Guptibacillus</taxon>
    </lineage>
</organism>
<dbReference type="GeneID" id="301326747"/>
<evidence type="ECO:0000256" key="1">
    <source>
        <dbReference type="SAM" id="MobiDB-lite"/>
    </source>
</evidence>
<dbReference type="EMBL" id="JAUSWM010000003">
    <property type="protein sequence ID" value="MDQ0483045.1"/>
    <property type="molecule type" value="Genomic_DNA"/>
</dbReference>
<protein>
    <recommendedName>
        <fullName evidence="4">Transporter</fullName>
    </recommendedName>
</protein>
<accession>A0ABU0K117</accession>
<reference evidence="2" key="1">
    <citation type="submission" date="2023-07" db="EMBL/GenBank/DDBJ databases">
        <title>Genomic Encyclopedia of Type Strains, Phase IV (KMG-IV): sequencing the most valuable type-strain genomes for metagenomic binning, comparative biology and taxonomic classification.</title>
        <authorList>
            <person name="Goeker M."/>
        </authorList>
    </citation>
    <scope>NUCLEOTIDE SEQUENCE [LARGE SCALE GENOMIC DNA]</scope>
    <source>
        <strain evidence="2">JSM 076093</strain>
    </source>
</reference>
<dbReference type="RefSeq" id="WP_301551264.1">
    <property type="nucleotide sequence ID" value="NZ_JAQRMZ010000003.1"/>
</dbReference>
<keyword evidence="3" id="KW-1185">Reference proteome</keyword>
<evidence type="ECO:0000313" key="2">
    <source>
        <dbReference type="EMBL" id="MDQ0483045.1"/>
    </source>
</evidence>
<feature type="compositionally biased region" description="Pro residues" evidence="1">
    <location>
        <begin position="29"/>
        <end position="39"/>
    </location>
</feature>
<feature type="region of interest" description="Disordered" evidence="1">
    <location>
        <begin position="13"/>
        <end position="48"/>
    </location>
</feature>
<sequence length="110" mass="12813">MYYEEHEHIEYHYDLGDQSRQQPVTAPTSSPPASEPPRPQQSAQAGLQAVDPGAIRRCMYRFTYIWMKGGNSFWFWPVFVGRTSVSGFRWTGRRWVYTGIGLNRIDMFTC</sequence>
<evidence type="ECO:0008006" key="4">
    <source>
        <dbReference type="Google" id="ProtNLM"/>
    </source>
</evidence>
<evidence type="ECO:0000313" key="3">
    <source>
        <dbReference type="Proteomes" id="UP001226720"/>
    </source>
</evidence>